<accession>A0A0G4LRW7</accession>
<evidence type="ECO:0000256" key="14">
    <source>
        <dbReference type="SAM" id="Phobius"/>
    </source>
</evidence>
<feature type="compositionally biased region" description="Basic and acidic residues" evidence="13">
    <location>
        <begin position="249"/>
        <end position="274"/>
    </location>
</feature>
<keyword evidence="12" id="KW-0413">Isomerase</keyword>
<keyword evidence="6 14" id="KW-1133">Transmembrane helix</keyword>
<dbReference type="Proteomes" id="UP000045706">
    <property type="component" value="Unassembled WGS sequence"/>
</dbReference>
<dbReference type="InterPro" id="IPR033118">
    <property type="entry name" value="EXPERA"/>
</dbReference>
<dbReference type="GO" id="GO:0004769">
    <property type="term" value="F:steroid Delta-isomerase activity"/>
    <property type="evidence" value="ECO:0007669"/>
    <property type="project" value="TreeGrafter"/>
</dbReference>
<keyword evidence="11" id="KW-0753">Steroid metabolism</keyword>
<name>A0A0G4LRW7_VERLO</name>
<evidence type="ECO:0000256" key="9">
    <source>
        <dbReference type="ARBA" id="ARBA00023136"/>
    </source>
</evidence>
<evidence type="ECO:0000313" key="17">
    <source>
        <dbReference type="Proteomes" id="UP000045706"/>
    </source>
</evidence>
<dbReference type="GO" id="GO:0005783">
    <property type="term" value="C:endoplasmic reticulum"/>
    <property type="evidence" value="ECO:0007669"/>
    <property type="project" value="TreeGrafter"/>
</dbReference>
<dbReference type="AlphaFoldDB" id="A0A0G4LRW7"/>
<feature type="region of interest" description="Disordered" evidence="13">
    <location>
        <begin position="313"/>
        <end position="344"/>
    </location>
</feature>
<dbReference type="Pfam" id="PF05241">
    <property type="entry name" value="EBP"/>
    <property type="match status" value="1"/>
</dbReference>
<evidence type="ECO:0000259" key="15">
    <source>
        <dbReference type="Pfam" id="PF05241"/>
    </source>
</evidence>
<comment type="similarity">
    <text evidence="2">Belongs to the EBP family.</text>
</comment>
<evidence type="ECO:0000256" key="3">
    <source>
        <dbReference type="ARBA" id="ARBA00022516"/>
    </source>
</evidence>
<evidence type="ECO:0000256" key="13">
    <source>
        <dbReference type="SAM" id="MobiDB-lite"/>
    </source>
</evidence>
<feature type="domain" description="EXPERA" evidence="15">
    <location>
        <begin position="21"/>
        <end position="75"/>
    </location>
</feature>
<evidence type="ECO:0000256" key="1">
    <source>
        <dbReference type="ARBA" id="ARBA00004141"/>
    </source>
</evidence>
<gene>
    <name evidence="16" type="ORF">BN1723_013370</name>
</gene>
<dbReference type="InterPro" id="IPR007905">
    <property type="entry name" value="EBP"/>
</dbReference>
<dbReference type="PANTHER" id="PTHR14207:SF0">
    <property type="entry name" value="3-BETA-HYDROXYSTEROID-DELTA(8),DELTA(7)-ISOMERASE"/>
    <property type="match status" value="1"/>
</dbReference>
<reference evidence="17" key="1">
    <citation type="submission" date="2015-05" db="EMBL/GenBank/DDBJ databases">
        <authorList>
            <person name="Fogelqvist Johan"/>
        </authorList>
    </citation>
    <scope>NUCLEOTIDE SEQUENCE [LARGE SCALE GENOMIC DNA]</scope>
</reference>
<dbReference type="GO" id="GO:0016126">
    <property type="term" value="P:sterol biosynthetic process"/>
    <property type="evidence" value="ECO:0007669"/>
    <property type="project" value="UniProtKB-KW"/>
</dbReference>
<evidence type="ECO:0000256" key="5">
    <source>
        <dbReference type="ARBA" id="ARBA00022955"/>
    </source>
</evidence>
<dbReference type="PANTHER" id="PTHR14207">
    <property type="entry name" value="STEROL ISOMERASE"/>
    <property type="match status" value="1"/>
</dbReference>
<evidence type="ECO:0000256" key="6">
    <source>
        <dbReference type="ARBA" id="ARBA00022989"/>
    </source>
</evidence>
<dbReference type="GO" id="GO:0047750">
    <property type="term" value="F:cholestenol delta-isomerase activity"/>
    <property type="evidence" value="ECO:0007669"/>
    <property type="project" value="InterPro"/>
</dbReference>
<keyword evidence="8" id="KW-0443">Lipid metabolism</keyword>
<evidence type="ECO:0000313" key="16">
    <source>
        <dbReference type="EMBL" id="CRK24734.1"/>
    </source>
</evidence>
<feature type="region of interest" description="Disordered" evidence="13">
    <location>
        <begin position="126"/>
        <end position="163"/>
    </location>
</feature>
<feature type="transmembrane region" description="Helical" evidence="14">
    <location>
        <begin position="51"/>
        <end position="73"/>
    </location>
</feature>
<evidence type="ECO:0000256" key="10">
    <source>
        <dbReference type="ARBA" id="ARBA00023166"/>
    </source>
</evidence>
<feature type="compositionally biased region" description="Low complexity" evidence="13">
    <location>
        <begin position="147"/>
        <end position="163"/>
    </location>
</feature>
<protein>
    <recommendedName>
        <fullName evidence="15">EXPERA domain-containing protein</fullName>
    </recommendedName>
</protein>
<sequence length="344" mass="37838">MSDSLAHLAVRLVTVRPKLHLGQLYGVVLYYATFEYDNVVWGRDYSRPENYYYWGYYVFLNAFWFFIPVTLILRSAVASTRAIATAKRKKKQPARYTPEEADPVQDGDFYPLFQYQLPVCLQYPRRQHPGNAPETPVLDPVAPPFSPSSATPVSSVATPSAASEVGVTPNAFATPSTAFKDQDDSLTTTDAATARPVIVSSSTYLDSPCLVPGLGRDMARSPRRLGVGASEGASDEHLRPRSTTAAPFPREDSLAHIDNDEKSEEAGEAKERHGILVAPFQRRGSSVSSSSKPITLEDRYSAVRDMEDPFIDSFDAAAGPGSWPCRNRSAAGDTEDIKPDEHVW</sequence>
<evidence type="ECO:0000256" key="4">
    <source>
        <dbReference type="ARBA" id="ARBA00022692"/>
    </source>
</evidence>
<dbReference type="GO" id="GO:0016020">
    <property type="term" value="C:membrane"/>
    <property type="evidence" value="ECO:0007669"/>
    <property type="project" value="UniProtKB-SubCell"/>
</dbReference>
<keyword evidence="4 14" id="KW-0812">Transmembrane</keyword>
<keyword evidence="7" id="KW-0756">Sterol biosynthesis</keyword>
<keyword evidence="3" id="KW-0444">Lipid biosynthesis</keyword>
<evidence type="ECO:0000256" key="2">
    <source>
        <dbReference type="ARBA" id="ARBA00008337"/>
    </source>
</evidence>
<feature type="region of interest" description="Disordered" evidence="13">
    <location>
        <begin position="225"/>
        <end position="296"/>
    </location>
</feature>
<evidence type="ECO:0000256" key="12">
    <source>
        <dbReference type="ARBA" id="ARBA00023235"/>
    </source>
</evidence>
<keyword evidence="10" id="KW-1207">Sterol metabolism</keyword>
<dbReference type="GO" id="GO:0000247">
    <property type="term" value="F:C-8 sterol isomerase activity"/>
    <property type="evidence" value="ECO:0007669"/>
    <property type="project" value="TreeGrafter"/>
</dbReference>
<proteinExistence type="inferred from homology"/>
<comment type="subcellular location">
    <subcellularLocation>
        <location evidence="1">Membrane</location>
        <topology evidence="1">Multi-pass membrane protein</topology>
    </subcellularLocation>
</comment>
<organism evidence="16 17">
    <name type="scientific">Verticillium longisporum</name>
    <name type="common">Verticillium dahliae var. longisporum</name>
    <dbReference type="NCBI Taxonomy" id="100787"/>
    <lineage>
        <taxon>Eukaryota</taxon>
        <taxon>Fungi</taxon>
        <taxon>Dikarya</taxon>
        <taxon>Ascomycota</taxon>
        <taxon>Pezizomycotina</taxon>
        <taxon>Sordariomycetes</taxon>
        <taxon>Hypocreomycetidae</taxon>
        <taxon>Glomerellales</taxon>
        <taxon>Plectosphaerellaceae</taxon>
        <taxon>Verticillium</taxon>
    </lineage>
</organism>
<evidence type="ECO:0000256" key="8">
    <source>
        <dbReference type="ARBA" id="ARBA00023098"/>
    </source>
</evidence>
<evidence type="ECO:0000256" key="11">
    <source>
        <dbReference type="ARBA" id="ARBA00023221"/>
    </source>
</evidence>
<feature type="compositionally biased region" description="Basic and acidic residues" evidence="13">
    <location>
        <begin position="335"/>
        <end position="344"/>
    </location>
</feature>
<keyword evidence="9 14" id="KW-0472">Membrane</keyword>
<keyword evidence="5" id="KW-0752">Steroid biosynthesis</keyword>
<evidence type="ECO:0000256" key="7">
    <source>
        <dbReference type="ARBA" id="ARBA00023011"/>
    </source>
</evidence>
<dbReference type="EMBL" id="CVQI01016669">
    <property type="protein sequence ID" value="CRK24734.1"/>
    <property type="molecule type" value="Genomic_DNA"/>
</dbReference>